<evidence type="ECO:0000256" key="13">
    <source>
        <dbReference type="ARBA" id="ARBA00023146"/>
    </source>
</evidence>
<dbReference type="SUPFAM" id="SSF103025">
    <property type="entry name" value="Folate-binding domain"/>
    <property type="match status" value="1"/>
</dbReference>
<comment type="catalytic activity">
    <reaction evidence="14">
        <text>D-ribose 5-phosphate + ATP = 5-phospho-alpha-D-ribose 1-diphosphate + AMP + H(+)</text>
        <dbReference type="Rhea" id="RHEA:15609"/>
        <dbReference type="ChEBI" id="CHEBI:15378"/>
        <dbReference type="ChEBI" id="CHEBI:30616"/>
        <dbReference type="ChEBI" id="CHEBI:58017"/>
        <dbReference type="ChEBI" id="CHEBI:78346"/>
        <dbReference type="ChEBI" id="CHEBI:456215"/>
        <dbReference type="EC" id="2.7.6.1"/>
    </reaction>
</comment>
<dbReference type="PaxDb" id="67767-A0A0J7L3E2"/>
<dbReference type="EMBL" id="LBMM01000838">
    <property type="protein sequence ID" value="KMQ97392.1"/>
    <property type="molecule type" value="Genomic_DNA"/>
</dbReference>
<keyword evidence="2 15" id="KW-0436">Ligase</keyword>
<dbReference type="InterPro" id="IPR000836">
    <property type="entry name" value="PRTase_dom"/>
</dbReference>
<comment type="caution">
    <text evidence="19">The sequence shown here is derived from an EMBL/GenBank/DDBJ whole genome shotgun (WGS) entry which is preliminary data.</text>
</comment>
<keyword evidence="3" id="KW-0808">Transferase</keyword>
<dbReference type="Pfam" id="PF09334">
    <property type="entry name" value="tRNA-synt_1g"/>
    <property type="match status" value="1"/>
</dbReference>
<comment type="catalytic activity">
    <reaction evidence="15">
        <text>IMP + L-aspartate + GTP = N(6)-(1,2-dicarboxyethyl)-AMP + GDP + phosphate + 2 H(+)</text>
        <dbReference type="Rhea" id="RHEA:15753"/>
        <dbReference type="ChEBI" id="CHEBI:15378"/>
        <dbReference type="ChEBI" id="CHEBI:29991"/>
        <dbReference type="ChEBI" id="CHEBI:37565"/>
        <dbReference type="ChEBI" id="CHEBI:43474"/>
        <dbReference type="ChEBI" id="CHEBI:57567"/>
        <dbReference type="ChEBI" id="CHEBI:58053"/>
        <dbReference type="ChEBI" id="CHEBI:58189"/>
        <dbReference type="EC" id="6.3.4.4"/>
    </reaction>
</comment>
<dbReference type="Proteomes" id="UP000036403">
    <property type="component" value="Unassembled WGS sequence"/>
</dbReference>
<dbReference type="GO" id="GO:0016301">
    <property type="term" value="F:kinase activity"/>
    <property type="evidence" value="ECO:0007669"/>
    <property type="project" value="UniProtKB-KW"/>
</dbReference>
<comment type="similarity">
    <text evidence="15">Belongs to the adenylosuccinate synthetase family.</text>
</comment>
<dbReference type="SMART" id="SM00998">
    <property type="entry name" value="ADSL_C"/>
    <property type="match status" value="1"/>
</dbReference>
<dbReference type="FunFam" id="3.40.50.2020:FF:000002">
    <property type="entry name" value="Ribose-phosphate pyrophosphokinase"/>
    <property type="match status" value="1"/>
</dbReference>
<dbReference type="UniPathway" id="UPA00075">
    <property type="reaction ID" value="UER00335"/>
</dbReference>
<evidence type="ECO:0000256" key="15">
    <source>
        <dbReference type="HAMAP-Rule" id="MF_03125"/>
    </source>
</evidence>
<evidence type="ECO:0000256" key="5">
    <source>
        <dbReference type="ARBA" id="ARBA00022727"/>
    </source>
</evidence>
<dbReference type="OrthoDB" id="413572at2759"/>
<reference evidence="19 20" key="1">
    <citation type="submission" date="2015-04" db="EMBL/GenBank/DDBJ databases">
        <title>Lasius niger genome sequencing.</title>
        <authorList>
            <person name="Konorov E.A."/>
            <person name="Nikitin M.A."/>
            <person name="Kirill M.V."/>
            <person name="Chang P."/>
        </authorList>
    </citation>
    <scope>NUCLEOTIDE SEQUENCE [LARGE SCALE GENOMIC DNA]</scope>
    <source>
        <tissue evidence="19">Whole</tissue>
    </source>
</reference>
<evidence type="ECO:0000256" key="7">
    <source>
        <dbReference type="ARBA" id="ARBA00022755"/>
    </source>
</evidence>
<dbReference type="PANTHER" id="PTHR10210:SF41">
    <property type="entry name" value="RIBOSE-PHOSPHATE PYROPHOSPHOKINASE 1, CHLOROPLASTIC"/>
    <property type="match status" value="1"/>
</dbReference>
<keyword evidence="7 15" id="KW-0658">Purine biosynthesis</keyword>
<proteinExistence type="inferred from homology"/>
<comment type="function">
    <text evidence="15">Plays an important role in the de novo pathway and in the salvage pathway of purine nucleotide biosynthesis. Catalyzes the first commited step in the biosynthesis of AMP from IMP.</text>
</comment>
<dbReference type="InterPro" id="IPR027417">
    <property type="entry name" value="P-loop_NTPase"/>
</dbReference>
<comment type="cofactor">
    <cofactor evidence="15">
        <name>Mg(2+)</name>
        <dbReference type="ChEBI" id="CHEBI:18420"/>
    </cofactor>
    <text evidence="15">Binds 1 Mg(2+) ion per subunit.</text>
</comment>
<dbReference type="InterPro" id="IPR027266">
    <property type="entry name" value="TrmE/GcvT-like"/>
</dbReference>
<dbReference type="FunFam" id="1.10.300.10:FF:000001">
    <property type="entry name" value="Adenylosuccinate synthetase"/>
    <property type="match status" value="1"/>
</dbReference>
<dbReference type="GO" id="GO:0004749">
    <property type="term" value="F:ribose phosphate diphosphokinase activity"/>
    <property type="evidence" value="ECO:0007669"/>
    <property type="project" value="UniProtKB-EC"/>
</dbReference>
<dbReference type="PANTHER" id="PTHR10210">
    <property type="entry name" value="RIBOSE-PHOSPHATE DIPHOSPHOKINASE FAMILY MEMBER"/>
    <property type="match status" value="1"/>
</dbReference>
<dbReference type="GO" id="GO:0000287">
    <property type="term" value="F:magnesium ion binding"/>
    <property type="evidence" value="ECO:0007669"/>
    <property type="project" value="UniProtKB-UniRule"/>
</dbReference>
<dbReference type="GO" id="GO:0044208">
    <property type="term" value="P:'de novo' AMP biosynthetic process"/>
    <property type="evidence" value="ECO:0007669"/>
    <property type="project" value="UniProtKB-UniRule"/>
</dbReference>
<evidence type="ECO:0000256" key="8">
    <source>
        <dbReference type="ARBA" id="ARBA00022777"/>
    </source>
</evidence>
<dbReference type="InterPro" id="IPR001328">
    <property type="entry name" value="Pept_tRNA_hydro"/>
</dbReference>
<evidence type="ECO:0000256" key="11">
    <source>
        <dbReference type="ARBA" id="ARBA00022917"/>
    </source>
</evidence>
<dbReference type="InterPro" id="IPR014729">
    <property type="entry name" value="Rossmann-like_a/b/a_fold"/>
</dbReference>
<comment type="similarity">
    <text evidence="17">Belongs to the class-I aminoacyl-tRNA synthetase family.</text>
</comment>
<feature type="active site" evidence="16">
    <location>
        <position position="560"/>
    </location>
</feature>
<dbReference type="GO" id="GO:0005525">
    <property type="term" value="F:GTP binding"/>
    <property type="evidence" value="ECO:0007669"/>
    <property type="project" value="UniProtKB-UniRule"/>
</dbReference>
<dbReference type="InterPro" id="IPR001114">
    <property type="entry name" value="Adenylosuccinate_synthetase"/>
</dbReference>
<dbReference type="GO" id="GO:0004019">
    <property type="term" value="F:adenylosuccinate synthase activity"/>
    <property type="evidence" value="ECO:0007669"/>
    <property type="project" value="UniProtKB-UniRule"/>
</dbReference>
<comment type="caution">
    <text evidence="15">Lacks conserved residue(s) required for the propagation of feature annotation.</text>
</comment>
<dbReference type="SMART" id="SM01400">
    <property type="entry name" value="Pribosyltran_N"/>
    <property type="match status" value="1"/>
</dbReference>
<evidence type="ECO:0000256" key="2">
    <source>
        <dbReference type="ARBA" id="ARBA00022598"/>
    </source>
</evidence>
<dbReference type="InterPro" id="IPR029057">
    <property type="entry name" value="PRTase-like"/>
</dbReference>
<evidence type="ECO:0000256" key="10">
    <source>
        <dbReference type="ARBA" id="ARBA00022842"/>
    </source>
</evidence>
<evidence type="ECO:0000256" key="14">
    <source>
        <dbReference type="ARBA" id="ARBA00049535"/>
    </source>
</evidence>
<dbReference type="HAMAP" id="MF_00011">
    <property type="entry name" value="Adenylosucc_synth"/>
    <property type="match status" value="1"/>
</dbReference>
<dbReference type="GO" id="GO:0006418">
    <property type="term" value="P:tRNA aminoacylation for protein translation"/>
    <property type="evidence" value="ECO:0007669"/>
    <property type="project" value="InterPro"/>
</dbReference>
<comment type="pathway">
    <text evidence="15">Purine metabolism; AMP biosynthesis via de novo pathway; AMP from IMP: step 1/2.</text>
</comment>
<gene>
    <name evidence="19" type="ORF">RF55_2271</name>
</gene>
<dbReference type="STRING" id="67767.A0A0J7L3E2"/>
<keyword evidence="10 15" id="KW-0460">Magnesium</keyword>
<dbReference type="GO" id="GO:0005524">
    <property type="term" value="F:ATP binding"/>
    <property type="evidence" value="ECO:0007669"/>
    <property type="project" value="UniProtKB-KW"/>
</dbReference>
<evidence type="ECO:0000256" key="4">
    <source>
        <dbReference type="ARBA" id="ARBA00022723"/>
    </source>
</evidence>
<protein>
    <recommendedName>
        <fullName evidence="15">Adenylosuccinate synthetase</fullName>
        <shortName evidence="15">AMPSase</shortName>
        <shortName evidence="15">AdSS</shortName>
        <ecNumber evidence="15">6.3.4.4</ecNumber>
    </recommendedName>
    <alternativeName>
        <fullName evidence="15">IMP--aspartate ligase</fullName>
    </alternativeName>
</protein>
<evidence type="ECO:0000313" key="20">
    <source>
        <dbReference type="Proteomes" id="UP000036403"/>
    </source>
</evidence>
<dbReference type="PROSITE" id="PS01195">
    <property type="entry name" value="PEPT_TRNA_HYDROL_1"/>
    <property type="match status" value="1"/>
</dbReference>
<evidence type="ECO:0000256" key="6">
    <source>
        <dbReference type="ARBA" id="ARBA00022741"/>
    </source>
</evidence>
<evidence type="ECO:0000256" key="3">
    <source>
        <dbReference type="ARBA" id="ARBA00022679"/>
    </source>
</evidence>
<feature type="domain" description="Adenylosuccinate lyase C-terminal" evidence="18">
    <location>
        <begin position="653"/>
        <end position="728"/>
    </location>
</feature>
<dbReference type="AlphaFoldDB" id="A0A0J7L3E2"/>
<dbReference type="EC" id="6.3.4.4" evidence="15"/>
<evidence type="ECO:0000256" key="16">
    <source>
        <dbReference type="PROSITE-ProRule" id="PRU10134"/>
    </source>
</evidence>
<dbReference type="CDD" id="cd14858">
    <property type="entry name" value="TrmE_N"/>
    <property type="match status" value="1"/>
</dbReference>
<dbReference type="GO" id="GO:0005737">
    <property type="term" value="C:cytoplasm"/>
    <property type="evidence" value="ECO:0007669"/>
    <property type="project" value="UniProtKB-SubCell"/>
</dbReference>
<dbReference type="InterPro" id="IPR033128">
    <property type="entry name" value="Adenylosuccin_syn_Lys_AS"/>
</dbReference>
<evidence type="ECO:0000256" key="9">
    <source>
        <dbReference type="ARBA" id="ARBA00022840"/>
    </source>
</evidence>
<feature type="binding site" evidence="15">
    <location>
        <position position="598"/>
    </location>
    <ligand>
        <name>IMP</name>
        <dbReference type="ChEBI" id="CHEBI:58053"/>
    </ligand>
</feature>
<keyword evidence="4 15" id="KW-0479">Metal-binding</keyword>
<feature type="binding site" evidence="15">
    <location>
        <position position="583"/>
    </location>
    <ligand>
        <name>IMP</name>
        <dbReference type="ChEBI" id="CHEBI:58053"/>
    </ligand>
</feature>
<dbReference type="Gene3D" id="3.40.50.2020">
    <property type="match status" value="2"/>
</dbReference>
<dbReference type="Gene3D" id="3.30.1360.120">
    <property type="entry name" value="Probable tRNA modification gtpase trme, domain 1"/>
    <property type="match status" value="1"/>
</dbReference>
<dbReference type="SUPFAM" id="SSF52374">
    <property type="entry name" value="Nucleotidylyl transferase"/>
    <property type="match status" value="1"/>
</dbReference>
<dbReference type="GO" id="GO:0004812">
    <property type="term" value="F:aminoacyl-tRNA ligase activity"/>
    <property type="evidence" value="ECO:0007669"/>
    <property type="project" value="UniProtKB-KW"/>
</dbReference>
<comment type="subcellular location">
    <subcellularLocation>
        <location evidence="15">Cytoplasm</location>
    </subcellularLocation>
</comment>
<dbReference type="NCBIfam" id="NF002320">
    <property type="entry name" value="PRK01259.1"/>
    <property type="match status" value="1"/>
</dbReference>
<keyword evidence="9 17" id="KW-0067">ATP-binding</keyword>
<keyword evidence="15" id="KW-0963">Cytoplasm</keyword>
<dbReference type="SMART" id="SM00788">
    <property type="entry name" value="Adenylsucc_synt"/>
    <property type="match status" value="1"/>
</dbReference>
<keyword evidence="20" id="KW-1185">Reference proteome</keyword>
<feature type="binding site" evidence="15">
    <location>
        <position position="549"/>
    </location>
    <ligand>
        <name>IMP</name>
        <dbReference type="ChEBI" id="CHEBI:58053"/>
    </ligand>
</feature>
<dbReference type="SUPFAM" id="SSF52540">
    <property type="entry name" value="P-loop containing nucleoside triphosphate hydrolases"/>
    <property type="match status" value="1"/>
</dbReference>
<evidence type="ECO:0000256" key="1">
    <source>
        <dbReference type="ARBA" id="ARBA00006478"/>
    </source>
</evidence>
<dbReference type="Pfam" id="PF14572">
    <property type="entry name" value="Pribosyl_synth"/>
    <property type="match status" value="1"/>
</dbReference>
<dbReference type="SUPFAM" id="SSF53178">
    <property type="entry name" value="Peptidyl-tRNA hydrolase-like"/>
    <property type="match status" value="1"/>
</dbReference>
<dbReference type="InterPro" id="IPR018171">
    <property type="entry name" value="Pept_tRNA_hydro_CS"/>
</dbReference>
<evidence type="ECO:0000256" key="17">
    <source>
        <dbReference type="RuleBase" id="RU363039"/>
    </source>
</evidence>
<dbReference type="InterPro" id="IPR019468">
    <property type="entry name" value="AdenyloSucc_lyase_C"/>
</dbReference>
<dbReference type="GO" id="GO:0002189">
    <property type="term" value="C:ribose phosphate diphosphokinase complex"/>
    <property type="evidence" value="ECO:0007669"/>
    <property type="project" value="TreeGrafter"/>
</dbReference>
<dbReference type="Pfam" id="PF13793">
    <property type="entry name" value="Pribosyltran_N"/>
    <property type="match status" value="1"/>
</dbReference>
<dbReference type="Gene3D" id="1.10.300.10">
    <property type="entry name" value="Adenylosuccinate Synthetase, subunit A, domain 2"/>
    <property type="match status" value="1"/>
</dbReference>
<sequence>MKYINDTIVKGYTLVNGYIHDVEANKIDEVVLACYRAPKSFTGEDSIEINCHGGVLVTQKIIKLLLSLGIRMAEREDLLTLIAQINVNIDYPEYDGVEEVTNRSLITEVNKFLQKIKIIKEHSQITQVIKDGINTVIIGKPNVVRGKEVYLIQSTSPPVNENLMELLITIDALMRASAAKIHAVIPYFGYARQDRKMTGRQPITCKLIANLLATAGINRLMTVDLHSPQEQGYFDIPVDDLRSTQDLAAYIIKRNLKNLVVVSPDHGGVTRARRLGNFLNCSLAVIDKRRVRPNESEVKFVLGDVKGKNAIIIDDMIDTGGTILNAAKAIKKHGAKTIHILATHGLFSVNAVDKFKEAISSGDITEVVVTDTISIPKEKQFKGLKVISISDFLAEMIAASIANKSLTKVYDSNPGKQYEITRHNIGFMIIDSLTEDILVIHDEIDLNFGRIQFKNTGSAAGHNGLKDIFAKTKTKNLLRLRIGVGKNEKFNTADWVLKKLVSEINYLKENGYSCDNLKISDRAHIIFPYHLALDECQELARKDQAIGTTKKGIGPCYADKINRIGIRIEKLNLEQKILFEGAQGTLLDLDHGTYPFVTSSHPVASSIATGSGLPLKAVVNIVGITKAYNTRVGAGVFPTEFKDEIANMIRKVVLLAIIKNNPKVTREEAYDFIQKTTLICQEENKDFKVVLKENEIDKYLSQEQLNQCYNEKQFLRHAYTTTIADVLARYKKSQGYEVFFLTGSDEHGQKIAKSAGEKNLSPQKFVDDIVEQFKDL</sequence>
<keyword evidence="5" id="KW-0545">Nucleotide biosynthesis</keyword>
<dbReference type="Pfam" id="PF10396">
    <property type="entry name" value="TrmE_N"/>
    <property type="match status" value="1"/>
</dbReference>
<dbReference type="InterPro" id="IPR018948">
    <property type="entry name" value="GTP-bd_TrmE_N"/>
</dbReference>
<dbReference type="InterPro" id="IPR029099">
    <property type="entry name" value="Pribosyltran_N"/>
</dbReference>
<dbReference type="Pfam" id="PF00709">
    <property type="entry name" value="Adenylsucc_synt"/>
    <property type="match status" value="1"/>
</dbReference>
<dbReference type="GO" id="GO:0006015">
    <property type="term" value="P:5-phosphoribose 1-diphosphate biosynthetic process"/>
    <property type="evidence" value="ECO:0007669"/>
    <property type="project" value="TreeGrafter"/>
</dbReference>
<keyword evidence="11 17" id="KW-0648">Protein biosynthesis</keyword>
<dbReference type="Gene3D" id="3.40.50.620">
    <property type="entry name" value="HUPs"/>
    <property type="match status" value="1"/>
</dbReference>
<evidence type="ECO:0000259" key="18">
    <source>
        <dbReference type="SMART" id="SM00998"/>
    </source>
</evidence>
<dbReference type="InterPro" id="IPR015413">
    <property type="entry name" value="Methionyl/Leucyl_tRNA_Synth"/>
</dbReference>
<dbReference type="Pfam" id="PF01195">
    <property type="entry name" value="Pept_tRNA_hydro"/>
    <property type="match status" value="1"/>
</dbReference>
<accession>A0A0J7L3E2</accession>
<dbReference type="PROSITE" id="PS00513">
    <property type="entry name" value="ADENYLOSUCCIN_SYN_2"/>
    <property type="match status" value="1"/>
</dbReference>
<keyword evidence="8" id="KW-0418">Kinase</keyword>
<dbReference type="SUPFAM" id="SSF116878">
    <property type="entry name" value="TrmE connector domain"/>
    <property type="match status" value="1"/>
</dbReference>
<dbReference type="PROSITE" id="PS01196">
    <property type="entry name" value="PEPT_TRNA_HYDROL_2"/>
    <property type="match status" value="1"/>
</dbReference>
<dbReference type="InterPro" id="IPR036416">
    <property type="entry name" value="Pept_tRNA_hydro_sf"/>
</dbReference>
<comment type="subunit">
    <text evidence="15">Homodimer.</text>
</comment>
<keyword evidence="13 17" id="KW-0030">Aminoacyl-tRNA synthetase</keyword>
<dbReference type="SUPFAM" id="SSF53271">
    <property type="entry name" value="PRTase-like"/>
    <property type="match status" value="1"/>
</dbReference>
<feature type="binding site" evidence="15">
    <location>
        <position position="563"/>
    </location>
    <ligand>
        <name>IMP</name>
        <dbReference type="ChEBI" id="CHEBI:58053"/>
        <note>ligand shared between dimeric partners</note>
    </ligand>
</feature>
<organism evidence="19 20">
    <name type="scientific">Lasius niger</name>
    <name type="common">Black garden ant</name>
    <dbReference type="NCBI Taxonomy" id="67767"/>
    <lineage>
        <taxon>Eukaryota</taxon>
        <taxon>Metazoa</taxon>
        <taxon>Ecdysozoa</taxon>
        <taxon>Arthropoda</taxon>
        <taxon>Hexapoda</taxon>
        <taxon>Insecta</taxon>
        <taxon>Pterygota</taxon>
        <taxon>Neoptera</taxon>
        <taxon>Endopterygota</taxon>
        <taxon>Hymenoptera</taxon>
        <taxon>Apocrita</taxon>
        <taxon>Aculeata</taxon>
        <taxon>Formicoidea</taxon>
        <taxon>Formicidae</taxon>
        <taxon>Formicinae</taxon>
        <taxon>Lasius</taxon>
        <taxon>Lasius</taxon>
    </lineage>
</organism>
<comment type="similarity">
    <text evidence="1">Belongs to the ribose-phosphate pyrophosphokinase family.</text>
</comment>
<dbReference type="Gene3D" id="3.40.50.1470">
    <property type="entry name" value="Peptidyl-tRNA hydrolase"/>
    <property type="match status" value="2"/>
</dbReference>
<evidence type="ECO:0000256" key="12">
    <source>
        <dbReference type="ARBA" id="ARBA00023134"/>
    </source>
</evidence>
<dbReference type="GO" id="GO:0004045">
    <property type="term" value="F:peptidyl-tRNA hydrolase activity"/>
    <property type="evidence" value="ECO:0007669"/>
    <property type="project" value="InterPro"/>
</dbReference>
<name>A0A0J7L3E2_LASNI</name>
<keyword evidence="12 15" id="KW-0342">GTP-binding</keyword>
<dbReference type="InterPro" id="IPR042110">
    <property type="entry name" value="Adenylosuccinate_synth_dom2"/>
</dbReference>
<dbReference type="NCBIfam" id="TIGR01251">
    <property type="entry name" value="ribP_PPkin"/>
    <property type="match status" value="1"/>
</dbReference>
<dbReference type="InterPro" id="IPR005946">
    <property type="entry name" value="Rib-P_diPkinase"/>
</dbReference>
<evidence type="ECO:0000313" key="19">
    <source>
        <dbReference type="EMBL" id="KMQ97392.1"/>
    </source>
</evidence>
<keyword evidence="6 15" id="KW-0547">Nucleotide-binding</keyword>
<dbReference type="CDD" id="cd06223">
    <property type="entry name" value="PRTases_typeI"/>
    <property type="match status" value="1"/>
</dbReference>